<dbReference type="AlphaFoldDB" id="A0A917HHG8"/>
<evidence type="ECO:0000256" key="4">
    <source>
        <dbReference type="ARBA" id="ARBA00022475"/>
    </source>
</evidence>
<evidence type="ECO:0000256" key="8">
    <source>
        <dbReference type="ARBA" id="ARBA00022989"/>
    </source>
</evidence>
<evidence type="ECO:0000256" key="14">
    <source>
        <dbReference type="SAM" id="Phobius"/>
    </source>
</evidence>
<evidence type="ECO:0000313" key="16">
    <source>
        <dbReference type="Proteomes" id="UP000622860"/>
    </source>
</evidence>
<feature type="transmembrane region" description="Helical" evidence="14">
    <location>
        <begin position="340"/>
        <end position="361"/>
    </location>
</feature>
<evidence type="ECO:0000256" key="10">
    <source>
        <dbReference type="ARBA" id="ARBA00037387"/>
    </source>
</evidence>
<dbReference type="NCBIfam" id="NF006922">
    <property type="entry name" value="PRK09410.1-5"/>
    <property type="match status" value="1"/>
</dbReference>
<evidence type="ECO:0000256" key="12">
    <source>
        <dbReference type="ARBA" id="ARBA00039702"/>
    </source>
</evidence>
<keyword evidence="8 14" id="KW-1133">Transmembrane helix</keyword>
<name>A0A917HHG8_9BACI</name>
<gene>
    <name evidence="15" type="primary">ulaA</name>
    <name evidence="15" type="ORF">GCM10011398_25770</name>
</gene>
<dbReference type="InterPro" id="IPR051562">
    <property type="entry name" value="Ascorbate-PTS_EIIC"/>
</dbReference>
<feature type="transmembrane region" description="Helical" evidence="14">
    <location>
        <begin position="6"/>
        <end position="27"/>
    </location>
</feature>
<keyword evidence="5" id="KW-0762">Sugar transport</keyword>
<protein>
    <recommendedName>
        <fullName evidence="12">Ascorbate-specific PTS system EIIC component</fullName>
    </recommendedName>
    <alternativeName>
        <fullName evidence="13">Ascorbate-specific permease IIC component UlaA</fullName>
    </alternativeName>
</protein>
<dbReference type="NCBIfam" id="NF006920">
    <property type="entry name" value="PRK09410.1-2"/>
    <property type="match status" value="1"/>
</dbReference>
<sequence length="455" mass="47522">MIDLIMKDILGTPAILVGLFALVGLLVQKKSLADVVSGTLKTIMGFVILNAGADVIVLALGQFSSMFNEAFAVEGVIPNNEAIVALAQESFGTETAMIMLFGMIVNIILARFTPFKYIFLTGHHTMFMACMIAVILTTGGITGTSLVIIGSIILGSLMVLSPAMLQPFTRKVTGSDDFAIGHFGSIGYFVSAAVGKLVGKNSKSTEELKVPKSLGFLRDTSVAVSLTMIILFFVVAGFAGPSFIESELSGGQNFLVFAFMQGLTFAAGVYIILAGVRMLLGEIVPAFKGVADKIVPNAKPALDCPAIFPFAGNAVIIGFLFSFVAGLISMLFLPLLGLKVIVPGLVPHFFTGAAAGVFGNATGGRRGAILGSMANGILISFLPALLLPVLGSLGFEGTTFGDADFGLVGIVLGNLVRLIESNILSSIVTLVILFVLFLLGWKTSANSNKNNSEAA</sequence>
<feature type="transmembrane region" description="Helical" evidence="14">
    <location>
        <begin position="96"/>
        <end position="114"/>
    </location>
</feature>
<feature type="transmembrane region" description="Helical" evidence="14">
    <location>
        <begin position="423"/>
        <end position="441"/>
    </location>
</feature>
<evidence type="ECO:0000313" key="15">
    <source>
        <dbReference type="EMBL" id="GGG79308.1"/>
    </source>
</evidence>
<feature type="transmembrane region" description="Helical" evidence="14">
    <location>
        <begin position="220"/>
        <end position="244"/>
    </location>
</feature>
<proteinExistence type="inferred from homology"/>
<feature type="transmembrane region" description="Helical" evidence="14">
    <location>
        <begin position="39"/>
        <end position="61"/>
    </location>
</feature>
<evidence type="ECO:0000256" key="3">
    <source>
        <dbReference type="ARBA" id="ARBA00022448"/>
    </source>
</evidence>
<dbReference type="EMBL" id="BMFR01000011">
    <property type="protein sequence ID" value="GGG79308.1"/>
    <property type="molecule type" value="Genomic_DNA"/>
</dbReference>
<keyword evidence="7 14" id="KW-0812">Transmembrane</keyword>
<keyword evidence="3" id="KW-0813">Transport</keyword>
<dbReference type="PANTHER" id="PTHR33843">
    <property type="entry name" value="ASCORBATE-SPECIFIC PTS SYSTEM EIIC COMPONENT"/>
    <property type="match status" value="1"/>
</dbReference>
<evidence type="ECO:0000256" key="2">
    <source>
        <dbReference type="ARBA" id="ARBA00011738"/>
    </source>
</evidence>
<evidence type="ECO:0000256" key="13">
    <source>
        <dbReference type="ARBA" id="ARBA00042859"/>
    </source>
</evidence>
<dbReference type="RefSeq" id="WP_188455793.1">
    <property type="nucleotide sequence ID" value="NZ_BMFR01000011.1"/>
</dbReference>
<accession>A0A917HHG8</accession>
<reference evidence="15" key="1">
    <citation type="journal article" date="2014" name="Int. J. Syst. Evol. Microbiol.">
        <title>Complete genome sequence of Corynebacterium casei LMG S-19264T (=DSM 44701T), isolated from a smear-ripened cheese.</title>
        <authorList>
            <consortium name="US DOE Joint Genome Institute (JGI-PGF)"/>
            <person name="Walter F."/>
            <person name="Albersmeier A."/>
            <person name="Kalinowski J."/>
            <person name="Ruckert C."/>
        </authorList>
    </citation>
    <scope>NUCLEOTIDE SEQUENCE</scope>
    <source>
        <strain evidence="15">CGMCC 1.12754</strain>
    </source>
</reference>
<keyword evidence="6" id="KW-0598">Phosphotransferase system</keyword>
<evidence type="ECO:0000256" key="7">
    <source>
        <dbReference type="ARBA" id="ARBA00022692"/>
    </source>
</evidence>
<keyword evidence="9 14" id="KW-0472">Membrane</keyword>
<evidence type="ECO:0000256" key="5">
    <source>
        <dbReference type="ARBA" id="ARBA00022597"/>
    </source>
</evidence>
<feature type="transmembrane region" description="Helical" evidence="14">
    <location>
        <begin position="126"/>
        <end position="159"/>
    </location>
</feature>
<dbReference type="NCBIfam" id="NF009553">
    <property type="entry name" value="PRK12997.1-5"/>
    <property type="match status" value="1"/>
</dbReference>
<feature type="transmembrane region" description="Helical" evidence="14">
    <location>
        <begin position="179"/>
        <end position="199"/>
    </location>
</feature>
<organism evidence="15 16">
    <name type="scientific">Virgibacillus oceani</name>
    <dbReference type="NCBI Taxonomy" id="1479511"/>
    <lineage>
        <taxon>Bacteria</taxon>
        <taxon>Bacillati</taxon>
        <taxon>Bacillota</taxon>
        <taxon>Bacilli</taxon>
        <taxon>Bacillales</taxon>
        <taxon>Bacillaceae</taxon>
        <taxon>Virgibacillus</taxon>
    </lineage>
</organism>
<dbReference type="Pfam" id="PF03611">
    <property type="entry name" value="EIIC-GAT"/>
    <property type="match status" value="1"/>
</dbReference>
<comment type="subcellular location">
    <subcellularLocation>
        <location evidence="1">Cell membrane</location>
        <topology evidence="1">Multi-pass membrane protein</topology>
    </subcellularLocation>
</comment>
<evidence type="ECO:0000256" key="6">
    <source>
        <dbReference type="ARBA" id="ARBA00022683"/>
    </source>
</evidence>
<evidence type="ECO:0000256" key="1">
    <source>
        <dbReference type="ARBA" id="ARBA00004651"/>
    </source>
</evidence>
<feature type="transmembrane region" description="Helical" evidence="14">
    <location>
        <begin position="301"/>
        <end position="328"/>
    </location>
</feature>
<evidence type="ECO:0000256" key="9">
    <source>
        <dbReference type="ARBA" id="ARBA00023136"/>
    </source>
</evidence>
<comment type="caution">
    <text evidence="15">The sequence shown here is derived from an EMBL/GenBank/DDBJ whole genome shotgun (WGS) entry which is preliminary data.</text>
</comment>
<keyword evidence="4" id="KW-1003">Cell membrane</keyword>
<dbReference type="Proteomes" id="UP000622860">
    <property type="component" value="Unassembled WGS sequence"/>
</dbReference>
<feature type="transmembrane region" description="Helical" evidence="14">
    <location>
        <begin position="373"/>
        <end position="395"/>
    </location>
</feature>
<evidence type="ECO:0000256" key="11">
    <source>
        <dbReference type="ARBA" id="ARBA00038218"/>
    </source>
</evidence>
<dbReference type="InterPro" id="IPR004703">
    <property type="entry name" value="PTS_sugar-sp_permease"/>
</dbReference>
<reference evidence="15" key="2">
    <citation type="submission" date="2020-09" db="EMBL/GenBank/DDBJ databases">
        <authorList>
            <person name="Sun Q."/>
            <person name="Zhou Y."/>
        </authorList>
    </citation>
    <scope>NUCLEOTIDE SEQUENCE</scope>
    <source>
        <strain evidence="15">CGMCC 1.12754</strain>
    </source>
</reference>
<dbReference type="GO" id="GO:0005886">
    <property type="term" value="C:plasma membrane"/>
    <property type="evidence" value="ECO:0007669"/>
    <property type="project" value="UniProtKB-SubCell"/>
</dbReference>
<comment type="function">
    <text evidence="10">The phosphoenolpyruvate-dependent sugar phosphotransferase system (sugar PTS), a major carbohydrate active transport system, catalyzes the phosphorylation of incoming sugar substrates concomitantly with their translocation across the cell membrane. The enzyme II UlaABC PTS system is involved in ascorbate transport.</text>
</comment>
<dbReference type="GO" id="GO:0009401">
    <property type="term" value="P:phosphoenolpyruvate-dependent sugar phosphotransferase system"/>
    <property type="evidence" value="ECO:0007669"/>
    <property type="project" value="UniProtKB-KW"/>
</dbReference>
<feature type="transmembrane region" description="Helical" evidence="14">
    <location>
        <begin position="256"/>
        <end position="280"/>
    </location>
</feature>
<comment type="subunit">
    <text evidence="2">Homodimer.</text>
</comment>
<keyword evidence="16" id="KW-1185">Reference proteome</keyword>
<dbReference type="PANTHER" id="PTHR33843:SF4">
    <property type="entry name" value="ASCORBATE-SPECIFIC PTS SYSTEM EIIC COMPONENT"/>
    <property type="match status" value="1"/>
</dbReference>
<comment type="similarity">
    <text evidence="11">Belongs to the UlaA family.</text>
</comment>